<reference evidence="3 4" key="4">
    <citation type="journal article" date="2009" name="Appl. Environ. Microbiol.">
        <title>Comparative genome-wide transcriptional profiling of Azorhizobium caulinodans ORS571 grown under free-living and symbiotic conditions.</title>
        <authorList>
            <person name="Tsukada S."/>
            <person name="Aono T."/>
            <person name="Akiba N."/>
            <person name="Lee KB."/>
            <person name="Liu CT."/>
            <person name="Toyazaki H."/>
            <person name="Oyaizu H."/>
        </authorList>
    </citation>
    <scope>NUCLEOTIDE SEQUENCE [LARGE SCALE GENOMIC DNA]</scope>
    <source>
        <strain evidence="4">ATCC 43989 / DSM 5975 / JCM 20966 / LMG 6465 / NBRC 14845 / NCIMB 13405 / ORS 571</strain>
    </source>
</reference>
<evidence type="ECO:0000313" key="3">
    <source>
        <dbReference type="EMBL" id="BAF87111.1"/>
    </source>
</evidence>
<reference evidence="3 4" key="3">
    <citation type="journal article" date="2008" name="BMC Genomics">
        <title>The genome of the versatile nitrogen fixer Azorhizobium caulinodans ORS571.</title>
        <authorList>
            <person name="Lee KB."/>
            <person name="Backer P.D."/>
            <person name="Aono T."/>
            <person name="Liu CT."/>
            <person name="Suzuki S."/>
            <person name="Suzuki T."/>
            <person name="Kaneko T."/>
            <person name="Yamada M."/>
            <person name="Tabata S."/>
            <person name="Kupfer D.M."/>
            <person name="Najar F.Z."/>
            <person name="Wiley G.B."/>
            <person name="Roe B."/>
            <person name="Binnewies T.T."/>
            <person name="Ussery D.W."/>
            <person name="D'Haeze W."/>
            <person name="Herder J.D."/>
            <person name="Gevers D."/>
            <person name="Vereecke D."/>
            <person name="Holsters M."/>
            <person name="Oyaizu H."/>
        </authorList>
    </citation>
    <scope>NUCLEOTIDE SEQUENCE [LARGE SCALE GENOMIC DNA]</scope>
    <source>
        <strain evidence="4">ATCC 43989 / DSM 5975 / JCM 20966 / LMG 6465 / NBRC 14845 / NCIMB 13405 / ORS 571</strain>
    </source>
</reference>
<protein>
    <submittedName>
        <fullName evidence="3">Phage major capsid protein</fullName>
    </submittedName>
</protein>
<dbReference type="Pfam" id="PF05065">
    <property type="entry name" value="Phage_capsid"/>
    <property type="match status" value="1"/>
</dbReference>
<accession>A8HR38</accession>
<dbReference type="eggNOG" id="COG4653">
    <property type="taxonomic scope" value="Bacteria"/>
</dbReference>
<dbReference type="AlphaFoldDB" id="A8HR38"/>
<name>A8HR38_AZOC5</name>
<proteinExistence type="predicted"/>
<reference evidence="3 4" key="1">
    <citation type="journal article" date="2007" name="Appl. Environ. Microbiol.">
        <title>Rhizobial factors required for stem nodule maturation and maintenance in Sesbania rostrata-Azorhizobium caulinodans ORS571 symbiosis.</title>
        <authorList>
            <person name="Suzuki S."/>
            <person name="Aono T."/>
            <person name="Lee KB."/>
            <person name="Suzuki T."/>
            <person name="Liu CT."/>
            <person name="Miwa H."/>
            <person name="Wakao S."/>
            <person name="Iki T."/>
            <person name="Oyaizu H."/>
        </authorList>
    </citation>
    <scope>NUCLEOTIDE SEQUENCE [LARGE SCALE GENOMIC DNA]</scope>
    <source>
        <strain evidence="4">ATCC 43989 / DSM 5975 / JCM 20966 / LMG 6465 / NBRC 14845 / NCIMB 13405 / ORS 571</strain>
    </source>
</reference>
<dbReference type="InterPro" id="IPR024455">
    <property type="entry name" value="Phage_capsid"/>
</dbReference>
<sequence>MSDLLSAPETKVAAPERQSALDTLMHAFETYKTANETRLAEIERRGAADPLLDERMRRLDHVIDACKARMDRLETERRRPPLGITRTEAPRGEHGAAFTGYVRHGASDGLKALEAKSLSTGVGADGGYLVPYETEQEIGRRLAALSPIRALATVRTIGAGTYRKPFMTSGPMVGWAAETAARPQTDSPVLAELAFPAMELYAMPAATQALLDDGQVNVEEWLAGEVDSAFAEQEGAAFVSGDGTAKPTGFLAYPKVAESGWSWGKTGYVATGVAGGFPASDAADPLLDLVYALKGGYRQNAAFVMNRRTQAAVRKLKDDAGAYLWTPPAGAGQPASLMGFPVQEAEAMPDIGDGAFAIAFGDFRRGYLVVDRAGVRVLRDPYSAKPYVLFYTTKRVGGGIQDFDAIKLLKFAAG</sequence>
<dbReference type="SUPFAM" id="SSF56563">
    <property type="entry name" value="Major capsid protein gp5"/>
    <property type="match status" value="1"/>
</dbReference>
<keyword evidence="4" id="KW-1185">Reference proteome</keyword>
<organism evidence="3 4">
    <name type="scientific">Azorhizobium caulinodans (strain ATCC 43989 / DSM 5975 / JCM 20966 / LMG 6465 / NBRC 14845 / NCIMB 13405 / ORS 571)</name>
    <dbReference type="NCBI Taxonomy" id="438753"/>
    <lineage>
        <taxon>Bacteria</taxon>
        <taxon>Pseudomonadati</taxon>
        <taxon>Pseudomonadota</taxon>
        <taxon>Alphaproteobacteria</taxon>
        <taxon>Hyphomicrobiales</taxon>
        <taxon>Xanthobacteraceae</taxon>
        <taxon>Azorhizobium</taxon>
    </lineage>
</organism>
<comment type="subcellular location">
    <subcellularLocation>
        <location evidence="1">Virion</location>
    </subcellularLocation>
</comment>
<dbReference type="Gene3D" id="3.30.2320.10">
    <property type="entry name" value="hypothetical protein PF0899 domain"/>
    <property type="match status" value="1"/>
</dbReference>
<dbReference type="EMBL" id="AP009384">
    <property type="protein sequence ID" value="BAF87111.1"/>
    <property type="molecule type" value="Genomic_DNA"/>
</dbReference>
<evidence type="ECO:0000259" key="2">
    <source>
        <dbReference type="Pfam" id="PF05065"/>
    </source>
</evidence>
<gene>
    <name evidence="3" type="ordered locus">AZC_1113</name>
</gene>
<dbReference type="STRING" id="438753.AZC_1113"/>
<evidence type="ECO:0000313" key="4">
    <source>
        <dbReference type="Proteomes" id="UP000000270"/>
    </source>
</evidence>
<feature type="domain" description="Phage capsid-like C-terminal" evidence="2">
    <location>
        <begin position="126"/>
        <end position="411"/>
    </location>
</feature>
<dbReference type="Proteomes" id="UP000000270">
    <property type="component" value="Chromosome"/>
</dbReference>
<dbReference type="InterPro" id="IPR054612">
    <property type="entry name" value="Phage_capsid-like_C"/>
</dbReference>
<reference evidence="3 4" key="6">
    <citation type="journal article" date="2011" name="Appl. Environ. Microbiol.">
        <title>Involvement of the azorhizobial chromosome partition gene (parA) in the onset of bacteroid differentiation during Sesbania rostrata stem nodule development.</title>
        <authorList>
            <person name="Liu CT."/>
            <person name="Lee KB."/>
            <person name="Wang YS."/>
            <person name="Peng MH."/>
            <person name="Lee KT."/>
            <person name="Suzuki S."/>
            <person name="Suzuki T."/>
            <person name="Oyaizu H."/>
        </authorList>
    </citation>
    <scope>NUCLEOTIDE SEQUENCE [LARGE SCALE GENOMIC DNA]</scope>
    <source>
        <strain evidence="4">ATCC 43989 / DSM 5975 / JCM 20966 / LMG 6465 / NBRC 14845 / NCIMB 13405 / ORS 571</strain>
    </source>
</reference>
<dbReference type="RefSeq" id="WP_012169644.1">
    <property type="nucleotide sequence ID" value="NC_009937.1"/>
</dbReference>
<evidence type="ECO:0000256" key="1">
    <source>
        <dbReference type="ARBA" id="ARBA00004328"/>
    </source>
</evidence>
<reference evidence="4" key="2">
    <citation type="submission" date="2007-04" db="EMBL/GenBank/DDBJ databases">
        <title>Complete genome sequence of the nitrogen-fixing bacterium Azorhizobium caulinodans ORS571.</title>
        <authorList>
            <person name="Lee K.B."/>
            <person name="Backer P.D."/>
            <person name="Aono T."/>
            <person name="Liu C.T."/>
            <person name="Suzuki S."/>
            <person name="Suzuki T."/>
            <person name="Kaneko T."/>
            <person name="Yamada M."/>
            <person name="Tabata S."/>
            <person name="Kupfer D.M."/>
            <person name="Najar F.Z."/>
            <person name="Wiley G.B."/>
            <person name="Roe B."/>
            <person name="Binnewies T."/>
            <person name="Ussery D."/>
            <person name="Vereecke D."/>
            <person name="Gevers D."/>
            <person name="Holsters M."/>
            <person name="Oyaizu H."/>
        </authorList>
    </citation>
    <scope>NUCLEOTIDE SEQUENCE [LARGE SCALE GENOMIC DNA]</scope>
    <source>
        <strain evidence="4">ATCC 43989 / DSM 5975 / JCM 20966 / LMG 6465 / NBRC 14845 / NCIMB 13405 / ORS 571</strain>
    </source>
</reference>
<reference evidence="3 4" key="5">
    <citation type="journal article" date="2010" name="Appl. Environ. Microbiol.">
        <title>phrR-like gene praR of Azorhizobium caulinodans ORS571 is essential for symbiosis with Sesbania rostrata and is involved in expression of reb genes.</title>
        <authorList>
            <person name="Akiba N."/>
            <person name="Aono T."/>
            <person name="Toyazaki H."/>
            <person name="Sato S."/>
            <person name="Oyaizu H."/>
        </authorList>
    </citation>
    <scope>NUCLEOTIDE SEQUENCE [LARGE SCALE GENOMIC DNA]</scope>
    <source>
        <strain evidence="4">ATCC 43989 / DSM 5975 / JCM 20966 / LMG 6465 / NBRC 14845 / NCIMB 13405 / ORS 571</strain>
    </source>
</reference>
<dbReference type="KEGG" id="azc:AZC_1113"/>
<dbReference type="HOGENOM" id="CLU_041417_0_0_5"/>
<dbReference type="NCBIfam" id="TIGR01554">
    <property type="entry name" value="major_cap_HK97"/>
    <property type="match status" value="1"/>
</dbReference>